<organism evidence="1 2">
    <name type="scientific">Zophobas morio</name>
    <dbReference type="NCBI Taxonomy" id="2755281"/>
    <lineage>
        <taxon>Eukaryota</taxon>
        <taxon>Metazoa</taxon>
        <taxon>Ecdysozoa</taxon>
        <taxon>Arthropoda</taxon>
        <taxon>Hexapoda</taxon>
        <taxon>Insecta</taxon>
        <taxon>Pterygota</taxon>
        <taxon>Neoptera</taxon>
        <taxon>Endopterygota</taxon>
        <taxon>Coleoptera</taxon>
        <taxon>Polyphaga</taxon>
        <taxon>Cucujiformia</taxon>
        <taxon>Tenebrionidae</taxon>
        <taxon>Zophobas</taxon>
    </lineage>
</organism>
<reference evidence="1" key="1">
    <citation type="journal article" date="2023" name="G3 (Bethesda)">
        <title>Whole genome assemblies of Zophobas morio and Tenebrio molitor.</title>
        <authorList>
            <person name="Kaur S."/>
            <person name="Stinson S.A."/>
            <person name="diCenzo G.C."/>
        </authorList>
    </citation>
    <scope>NUCLEOTIDE SEQUENCE</scope>
    <source>
        <strain evidence="1">QUZm001</strain>
    </source>
</reference>
<dbReference type="AlphaFoldDB" id="A0AA38M659"/>
<dbReference type="Proteomes" id="UP001168821">
    <property type="component" value="Unassembled WGS sequence"/>
</dbReference>
<sequence>MFFFNENNKAESGYYLVFVIACKKAQQNQYGFSVVRRKRGGADCHDYIRELGKLRRELTSEPGRKSKEIFYYETVFVRSGEAQEARITGTVVASGLTITTNS</sequence>
<evidence type="ECO:0000313" key="1">
    <source>
        <dbReference type="EMBL" id="KAJ3644499.1"/>
    </source>
</evidence>
<keyword evidence="2" id="KW-1185">Reference proteome</keyword>
<protein>
    <submittedName>
        <fullName evidence="1">Uncharacterized protein</fullName>
    </submittedName>
</protein>
<gene>
    <name evidence="1" type="ORF">Zmor_022224</name>
</gene>
<name>A0AA38M659_9CUCU</name>
<proteinExistence type="predicted"/>
<evidence type="ECO:0000313" key="2">
    <source>
        <dbReference type="Proteomes" id="UP001168821"/>
    </source>
</evidence>
<dbReference type="EMBL" id="JALNTZ010000007">
    <property type="protein sequence ID" value="KAJ3644499.1"/>
    <property type="molecule type" value="Genomic_DNA"/>
</dbReference>
<accession>A0AA38M659</accession>
<comment type="caution">
    <text evidence="1">The sequence shown here is derived from an EMBL/GenBank/DDBJ whole genome shotgun (WGS) entry which is preliminary data.</text>
</comment>